<evidence type="ECO:0000313" key="2">
    <source>
        <dbReference type="Proteomes" id="UP001589707"/>
    </source>
</evidence>
<gene>
    <name evidence="1" type="ORF">ACFFN1_13020</name>
</gene>
<keyword evidence="2" id="KW-1185">Reference proteome</keyword>
<accession>A0ABV5X4D4</accession>
<dbReference type="EMBL" id="JBHMAU010000075">
    <property type="protein sequence ID" value="MFB9777310.1"/>
    <property type="molecule type" value="Genomic_DNA"/>
</dbReference>
<evidence type="ECO:0000313" key="1">
    <source>
        <dbReference type="EMBL" id="MFB9777310.1"/>
    </source>
</evidence>
<protein>
    <submittedName>
        <fullName evidence="1">Uncharacterized protein</fullName>
    </submittedName>
</protein>
<sequence length="49" mass="5569">MFADGLARGIDRLTDRVNLCERAIATSRHVAYDDTDHTFKTRSLTDDEV</sequence>
<organism evidence="1 2">
    <name type="scientific">Brevibacterium otitidis</name>
    <dbReference type="NCBI Taxonomy" id="53364"/>
    <lineage>
        <taxon>Bacteria</taxon>
        <taxon>Bacillati</taxon>
        <taxon>Actinomycetota</taxon>
        <taxon>Actinomycetes</taxon>
        <taxon>Micrococcales</taxon>
        <taxon>Brevibacteriaceae</taxon>
        <taxon>Brevibacterium</taxon>
    </lineage>
</organism>
<comment type="caution">
    <text evidence="1">The sequence shown here is derived from an EMBL/GenBank/DDBJ whole genome shotgun (WGS) entry which is preliminary data.</text>
</comment>
<dbReference type="RefSeq" id="WP_376841233.1">
    <property type="nucleotide sequence ID" value="NZ_JBHMAU010000075.1"/>
</dbReference>
<name>A0ABV5X4D4_9MICO</name>
<proteinExistence type="predicted"/>
<dbReference type="Proteomes" id="UP001589707">
    <property type="component" value="Unassembled WGS sequence"/>
</dbReference>
<reference evidence="1 2" key="1">
    <citation type="submission" date="2024-09" db="EMBL/GenBank/DDBJ databases">
        <authorList>
            <person name="Sun Q."/>
            <person name="Mori K."/>
        </authorList>
    </citation>
    <scope>NUCLEOTIDE SEQUENCE [LARGE SCALE GENOMIC DNA]</scope>
    <source>
        <strain evidence="1 2">JCM 11683</strain>
    </source>
</reference>